<keyword evidence="14" id="KW-1185">Reference proteome</keyword>
<accession>A0ABZ2MJL8</accession>
<evidence type="ECO:0000256" key="6">
    <source>
        <dbReference type="ARBA" id="ARBA00022603"/>
    </source>
</evidence>
<evidence type="ECO:0000256" key="3">
    <source>
        <dbReference type="ARBA" id="ARBA00011890"/>
    </source>
</evidence>
<feature type="compositionally biased region" description="Basic and acidic residues" evidence="12">
    <location>
        <begin position="22"/>
        <end position="34"/>
    </location>
</feature>
<evidence type="ECO:0000313" key="13">
    <source>
        <dbReference type="EMBL" id="WXB77084.1"/>
    </source>
</evidence>
<protein>
    <recommendedName>
        <fullName evidence="4">Protein-L-isoaspartate O-methyltransferase</fullName>
        <ecNumber evidence="3">2.1.1.77</ecNumber>
    </recommendedName>
    <alternativeName>
        <fullName evidence="11">L-isoaspartyl protein carboxyl methyltransferase</fullName>
    </alternativeName>
    <alternativeName>
        <fullName evidence="9">Protein L-isoaspartyl methyltransferase</fullName>
    </alternativeName>
    <alternativeName>
        <fullName evidence="10">Protein-beta-aspartate methyltransferase</fullName>
    </alternativeName>
</protein>
<evidence type="ECO:0000256" key="2">
    <source>
        <dbReference type="ARBA" id="ARBA00005369"/>
    </source>
</evidence>
<evidence type="ECO:0000256" key="11">
    <source>
        <dbReference type="ARBA" id="ARBA00031350"/>
    </source>
</evidence>
<dbReference type="InterPro" id="IPR029063">
    <property type="entry name" value="SAM-dependent_MTases_sf"/>
</dbReference>
<evidence type="ECO:0000256" key="5">
    <source>
        <dbReference type="ARBA" id="ARBA00022490"/>
    </source>
</evidence>
<evidence type="ECO:0000256" key="1">
    <source>
        <dbReference type="ARBA" id="ARBA00004496"/>
    </source>
</evidence>
<keyword evidence="5" id="KW-0963">Cytoplasm</keyword>
<comment type="subcellular location">
    <subcellularLocation>
        <location evidence="1">Cytoplasm</location>
    </subcellularLocation>
</comment>
<evidence type="ECO:0000256" key="8">
    <source>
        <dbReference type="ARBA" id="ARBA00022691"/>
    </source>
</evidence>
<organism evidence="13 14">
    <name type="scientific">Janibacter alittae</name>
    <dbReference type="NCBI Taxonomy" id="3115209"/>
    <lineage>
        <taxon>Bacteria</taxon>
        <taxon>Bacillati</taxon>
        <taxon>Actinomycetota</taxon>
        <taxon>Actinomycetes</taxon>
        <taxon>Micrococcales</taxon>
        <taxon>Intrasporangiaceae</taxon>
        <taxon>Janibacter</taxon>
    </lineage>
</organism>
<evidence type="ECO:0000256" key="10">
    <source>
        <dbReference type="ARBA" id="ARBA00031323"/>
    </source>
</evidence>
<dbReference type="PANTHER" id="PTHR11579">
    <property type="entry name" value="PROTEIN-L-ISOASPARTATE O-METHYLTRANSFERASE"/>
    <property type="match status" value="1"/>
</dbReference>
<evidence type="ECO:0000256" key="7">
    <source>
        <dbReference type="ARBA" id="ARBA00022679"/>
    </source>
</evidence>
<keyword evidence="6" id="KW-0489">Methyltransferase</keyword>
<evidence type="ECO:0000256" key="12">
    <source>
        <dbReference type="SAM" id="MobiDB-lite"/>
    </source>
</evidence>
<evidence type="ECO:0000256" key="9">
    <source>
        <dbReference type="ARBA" id="ARBA00030757"/>
    </source>
</evidence>
<dbReference type="EMBL" id="CP144913">
    <property type="protein sequence ID" value="WXB77084.1"/>
    <property type="molecule type" value="Genomic_DNA"/>
</dbReference>
<dbReference type="Pfam" id="PF01135">
    <property type="entry name" value="PCMT"/>
    <property type="match status" value="1"/>
</dbReference>
<reference evidence="13 14" key="1">
    <citation type="submission" date="2024-02" db="EMBL/GenBank/DDBJ databases">
        <title>Janibacter sp. nov., isolated from gut of marine sandworm.</title>
        <authorList>
            <person name="Kim B."/>
            <person name="Jun M.O."/>
            <person name="Shin N.-R."/>
        </authorList>
    </citation>
    <scope>NUCLEOTIDE SEQUENCE [LARGE SCALE GENOMIC DNA]</scope>
    <source>
        <strain evidence="13 14">A1S7</strain>
    </source>
</reference>
<evidence type="ECO:0000256" key="4">
    <source>
        <dbReference type="ARBA" id="ARBA00013346"/>
    </source>
</evidence>
<comment type="similarity">
    <text evidence="2">Belongs to the methyltransferase superfamily. L-isoaspartyl/D-aspartyl protein methyltransferase family.</text>
</comment>
<dbReference type="InterPro" id="IPR000682">
    <property type="entry name" value="PCMT"/>
</dbReference>
<keyword evidence="7" id="KW-0808">Transferase</keyword>
<dbReference type="CDD" id="cd02440">
    <property type="entry name" value="AdoMet_MTases"/>
    <property type="match status" value="1"/>
</dbReference>
<dbReference type="RefSeq" id="WP_338750642.1">
    <property type="nucleotide sequence ID" value="NZ_CP144913.1"/>
</dbReference>
<sequence length="188" mass="20477">MGADDVERAFDRVPRTAFLREGDRERAGEDRPIDIGDEQTNSQPSTVAAMLRLLDVRPGHVVLDLGSGSGWTTALLGELVGARGTVIGVERIPRLVETSRAALAGFDRPWARVRRAEPDVLGAPDHAPFDRILVSAEANRVPAELVDQLAPEGVMVMPVAGEMVRVVNRPRGPEMTTHGRYRFVPLVT</sequence>
<dbReference type="Proteomes" id="UP001382727">
    <property type="component" value="Chromosome"/>
</dbReference>
<feature type="region of interest" description="Disordered" evidence="12">
    <location>
        <begin position="22"/>
        <end position="42"/>
    </location>
</feature>
<dbReference type="PANTHER" id="PTHR11579:SF0">
    <property type="entry name" value="PROTEIN-L-ISOASPARTATE(D-ASPARTATE) O-METHYLTRANSFERASE"/>
    <property type="match status" value="1"/>
</dbReference>
<gene>
    <name evidence="13" type="ORF">V1351_03210</name>
</gene>
<name>A0ABZ2MJL8_9MICO</name>
<evidence type="ECO:0000313" key="14">
    <source>
        <dbReference type="Proteomes" id="UP001382727"/>
    </source>
</evidence>
<proteinExistence type="inferred from homology"/>
<dbReference type="Gene3D" id="3.40.50.150">
    <property type="entry name" value="Vaccinia Virus protein VP39"/>
    <property type="match status" value="1"/>
</dbReference>
<dbReference type="SUPFAM" id="SSF53335">
    <property type="entry name" value="S-adenosyl-L-methionine-dependent methyltransferases"/>
    <property type="match status" value="1"/>
</dbReference>
<keyword evidence="8" id="KW-0949">S-adenosyl-L-methionine</keyword>
<dbReference type="EC" id="2.1.1.77" evidence="3"/>